<reference evidence="1 2" key="1">
    <citation type="journal article" date="2014" name="Am. J. Bot.">
        <title>Genome assembly and annotation for red clover (Trifolium pratense; Fabaceae).</title>
        <authorList>
            <person name="Istvanek J."/>
            <person name="Jaros M."/>
            <person name="Krenek A."/>
            <person name="Repkova J."/>
        </authorList>
    </citation>
    <scope>NUCLEOTIDE SEQUENCE [LARGE SCALE GENOMIC DNA]</scope>
    <source>
        <strain evidence="2">cv. Tatra</strain>
        <tissue evidence="1">Young leaves</tissue>
    </source>
</reference>
<evidence type="ECO:0000313" key="1">
    <source>
        <dbReference type="EMBL" id="PNX79046.1"/>
    </source>
</evidence>
<reference evidence="1 2" key="2">
    <citation type="journal article" date="2017" name="Front. Plant Sci.">
        <title>Gene Classification and Mining of Molecular Markers Useful in Red Clover (Trifolium pratense) Breeding.</title>
        <authorList>
            <person name="Istvanek J."/>
            <person name="Dluhosova J."/>
            <person name="Dluhos P."/>
            <person name="Patkova L."/>
            <person name="Nedelnik J."/>
            <person name="Repkova J."/>
        </authorList>
    </citation>
    <scope>NUCLEOTIDE SEQUENCE [LARGE SCALE GENOMIC DNA]</scope>
    <source>
        <strain evidence="2">cv. Tatra</strain>
        <tissue evidence="1">Young leaves</tissue>
    </source>
</reference>
<evidence type="ECO:0000313" key="2">
    <source>
        <dbReference type="Proteomes" id="UP000236291"/>
    </source>
</evidence>
<comment type="caution">
    <text evidence="1">The sequence shown here is derived from an EMBL/GenBank/DDBJ whole genome shotgun (WGS) entry which is preliminary data.</text>
</comment>
<sequence length="55" mass="6027">SGDINNRKLQGQRIQKPVVVDRGNNGYCSACELQSVEVVNGKVLVLALVQDFPTR</sequence>
<accession>A0A2K3LKJ2</accession>
<dbReference type="Proteomes" id="UP000236291">
    <property type="component" value="Unassembled WGS sequence"/>
</dbReference>
<feature type="non-terminal residue" evidence="1">
    <location>
        <position position="1"/>
    </location>
</feature>
<organism evidence="1 2">
    <name type="scientific">Trifolium pratense</name>
    <name type="common">Red clover</name>
    <dbReference type="NCBI Taxonomy" id="57577"/>
    <lineage>
        <taxon>Eukaryota</taxon>
        <taxon>Viridiplantae</taxon>
        <taxon>Streptophyta</taxon>
        <taxon>Embryophyta</taxon>
        <taxon>Tracheophyta</taxon>
        <taxon>Spermatophyta</taxon>
        <taxon>Magnoliopsida</taxon>
        <taxon>eudicotyledons</taxon>
        <taxon>Gunneridae</taxon>
        <taxon>Pentapetalae</taxon>
        <taxon>rosids</taxon>
        <taxon>fabids</taxon>
        <taxon>Fabales</taxon>
        <taxon>Fabaceae</taxon>
        <taxon>Papilionoideae</taxon>
        <taxon>50 kb inversion clade</taxon>
        <taxon>NPAAA clade</taxon>
        <taxon>Hologalegina</taxon>
        <taxon>IRL clade</taxon>
        <taxon>Trifolieae</taxon>
        <taxon>Trifolium</taxon>
    </lineage>
</organism>
<dbReference type="ExpressionAtlas" id="A0A2K3LKJ2">
    <property type="expression patterns" value="baseline"/>
</dbReference>
<dbReference type="AlphaFoldDB" id="A0A2K3LKJ2"/>
<dbReference type="EMBL" id="ASHM01035205">
    <property type="protein sequence ID" value="PNX79046.1"/>
    <property type="molecule type" value="Genomic_DNA"/>
</dbReference>
<name>A0A2K3LKJ2_TRIPR</name>
<gene>
    <name evidence="1" type="ORF">L195_g035029</name>
</gene>
<proteinExistence type="predicted"/>
<protein>
    <submittedName>
        <fullName evidence="1">Uncharacterized protein</fullName>
    </submittedName>
</protein>